<dbReference type="RefSeq" id="WP_203241955.1">
    <property type="nucleotide sequence ID" value="NZ_JAFBRH010000002.1"/>
</dbReference>
<dbReference type="Proteomes" id="UP000732193">
    <property type="component" value="Unassembled WGS sequence"/>
</dbReference>
<keyword evidence="1" id="KW-0966">Cell projection</keyword>
<protein>
    <submittedName>
        <fullName evidence="1">Flagellar biosynthesis protein FlgH</fullName>
    </submittedName>
</protein>
<keyword evidence="2" id="KW-1185">Reference proteome</keyword>
<evidence type="ECO:0000313" key="1">
    <source>
        <dbReference type="EMBL" id="MBM1713577.1"/>
    </source>
</evidence>
<keyword evidence="1" id="KW-0969">Cilium</keyword>
<gene>
    <name evidence="1" type="ORF">JQV55_08390</name>
</gene>
<proteinExistence type="predicted"/>
<reference evidence="1 2" key="1">
    <citation type="submission" date="2021-01" db="EMBL/GenBank/DDBJ databases">
        <title>Diatom-associated Roseobacters Show Island Model of Population Structure.</title>
        <authorList>
            <person name="Qu L."/>
            <person name="Feng X."/>
            <person name="Chen Y."/>
            <person name="Li L."/>
            <person name="Wang X."/>
            <person name="Hu Z."/>
            <person name="Wang H."/>
            <person name="Luo H."/>
        </authorList>
    </citation>
    <scope>NUCLEOTIDE SEQUENCE [LARGE SCALE GENOMIC DNA]</scope>
    <source>
        <strain evidence="1 2">TR60-84</strain>
    </source>
</reference>
<organism evidence="1 2">
    <name type="scientific">Sulfitobacter geojensis</name>
    <dbReference type="NCBI Taxonomy" id="1342299"/>
    <lineage>
        <taxon>Bacteria</taxon>
        <taxon>Pseudomonadati</taxon>
        <taxon>Pseudomonadota</taxon>
        <taxon>Alphaproteobacteria</taxon>
        <taxon>Rhodobacterales</taxon>
        <taxon>Roseobacteraceae</taxon>
        <taxon>Sulfitobacter</taxon>
    </lineage>
</organism>
<comment type="caution">
    <text evidence="1">The sequence shown here is derived from an EMBL/GenBank/DDBJ whole genome shotgun (WGS) entry which is preliminary data.</text>
</comment>
<name>A0AAE3B5T1_9RHOB</name>
<dbReference type="EMBL" id="JAFBRM010000002">
    <property type="protein sequence ID" value="MBM1713577.1"/>
    <property type="molecule type" value="Genomic_DNA"/>
</dbReference>
<sequence>MLKILIMLAMVAGAGALGYFGERFVRVTQAPASTGAKKDASSALLYKMPLGGFTVQLPRGIQTLNLKFDLDVYVMGATAFQEINGAVGRARLRDATVVAIADLAGSDITFHDVITGEGNKVALAEMLVRKLYVNFPTVRTARINTLISNLSAEG</sequence>
<dbReference type="AlphaFoldDB" id="A0AAE3B5T1"/>
<accession>A0AAE3B5T1</accession>
<evidence type="ECO:0000313" key="2">
    <source>
        <dbReference type="Proteomes" id="UP000732193"/>
    </source>
</evidence>
<keyword evidence="1" id="KW-0282">Flagellum</keyword>